<comment type="caution">
    <text evidence="1">The sequence shown here is derived from an EMBL/GenBank/DDBJ whole genome shotgun (WGS) entry which is preliminary data.</text>
</comment>
<proteinExistence type="predicted"/>
<organism evidence="1 2">
    <name type="scientific">Naganishia adeliensis</name>
    <dbReference type="NCBI Taxonomy" id="92952"/>
    <lineage>
        <taxon>Eukaryota</taxon>
        <taxon>Fungi</taxon>
        <taxon>Dikarya</taxon>
        <taxon>Basidiomycota</taxon>
        <taxon>Agaricomycotina</taxon>
        <taxon>Tremellomycetes</taxon>
        <taxon>Filobasidiales</taxon>
        <taxon>Filobasidiaceae</taxon>
        <taxon>Naganishia</taxon>
    </lineage>
</organism>
<dbReference type="Proteomes" id="UP001230649">
    <property type="component" value="Unassembled WGS sequence"/>
</dbReference>
<sequence length="1118" mass="123776">MEDDTPIDDSPHVESSAQAARKVHWNLERGKSIQGAMDARTIHRKDEDDLDSKQLSADRRRARRKHSSSGTKRNRSFGHGRIDATNELDRMDEHEAREERLRRQRREETRRREEKREKMEMKREREREREVAVEDSEDSSLSEAGEVGTKMPTFGSKNAEADISAAAHAMDSSDDGTPDAAPGPAPATGFTQKDPEKDAAGGEMQMKMRPPKHDRRGGSDSDTSSESGDLQSSADDGNRESRRPGGVLSALLGGYGSRQHTQGDYSGLTGRLLRGHRRRRQEMDDTEGDETSDSEREPRRRTRRRPSLQILRRRRRWNERSLFARKLSDAGTASKDSGTETSGSEESEQEERPRHRKRSRYPGHSGTRHNPGGSESVQDQMVEHTRGLASASSSRRSSQTTLTDSHPRRPSHDLGPYSSGTSDRSSLRTRDPRHWSEVRKARRAMKEDLNEPYIPAHRSGHTDPTDPGSSLKVNQYWDSLLRFCRLRSRGMSTEDAERLGVQTGQYRTIAALIIATSGLVGPAAPRLAHFAPASGRDAETNKGQRKLAEYTNPREKDARAIMEMTEDARQEAQEMGVPLDGKEKVELANEALMQVDQERGKGKPLRGRRHQREIKITRHISDILERQEFIEHLAKALVNYGAPSHSIETGLEATADVLEVNHLVRKARTQLTSESQIDASFIYFPSVLIVAFRDSDVHSTETLFIRPKGGLDLYRLSLIHKVYRKVVHDEISVRQGSRAVKRIVKESKPYHWSVLFLASIMTSAGASAVAFSGSFVDILMSAVLSLLLAWVQLFLTARQRVVTNIFEIGTAGIIAFLARALGSTGYFCYGSLVSSAIILILPGWFICLGALELGSRNIVSGAIRSVWAIVYTLFLSFAISIGSEVYDSFGPSQPSAESTSTEGSSLQTVTVEGSFSSNNTSFDNVFQNGTFTFMNGTSSTSASQVICYRDPANTQWWYITLPAWTMFFMVPILAFGLGIWFRADYRSRDMAVMVIVASAGYSVYYFVKQQLPNQTDIVSAVGAFVVGVLGNAYSRLFGGSAFPCMVTGILLLVPNSIAAAGGLSMSSSDDSSGQGQLSSTVLIAVRMVQTSIGLAVGLFAAAVVVYPFRRSKGFVFAF</sequence>
<keyword evidence="2" id="KW-1185">Reference proteome</keyword>
<accession>A0ACC2WE27</accession>
<dbReference type="EMBL" id="JASBWS010000026">
    <property type="protein sequence ID" value="KAJ9110003.1"/>
    <property type="molecule type" value="Genomic_DNA"/>
</dbReference>
<evidence type="ECO:0000313" key="2">
    <source>
        <dbReference type="Proteomes" id="UP001230649"/>
    </source>
</evidence>
<gene>
    <name evidence="1" type="ORF">QFC20_003077</name>
</gene>
<reference evidence="1" key="1">
    <citation type="submission" date="2023-04" db="EMBL/GenBank/DDBJ databases">
        <title>Draft Genome sequencing of Naganishia species isolated from polar environments using Oxford Nanopore Technology.</title>
        <authorList>
            <person name="Leo P."/>
            <person name="Venkateswaran K."/>
        </authorList>
    </citation>
    <scope>NUCLEOTIDE SEQUENCE</scope>
    <source>
        <strain evidence="1">MNA-CCFEE 5262</strain>
    </source>
</reference>
<protein>
    <submittedName>
        <fullName evidence="1">Uncharacterized protein</fullName>
    </submittedName>
</protein>
<name>A0ACC2WE27_9TREE</name>
<evidence type="ECO:0000313" key="1">
    <source>
        <dbReference type="EMBL" id="KAJ9110003.1"/>
    </source>
</evidence>